<dbReference type="InterPro" id="IPR012912">
    <property type="entry name" value="Plasmid_pRiA4b_Orf3-like"/>
</dbReference>
<dbReference type="AlphaFoldDB" id="A0A166WZ13"/>
<reference evidence="2 3" key="1">
    <citation type="journal article" date="2016" name="Mol. Biol. Evol.">
        <title>Comparative Genomics of Early-Diverging Mushroom-Forming Fungi Provides Insights into the Origins of Lignocellulose Decay Capabilities.</title>
        <authorList>
            <person name="Nagy L.G."/>
            <person name="Riley R."/>
            <person name="Tritt A."/>
            <person name="Adam C."/>
            <person name="Daum C."/>
            <person name="Floudas D."/>
            <person name="Sun H."/>
            <person name="Yadav J.S."/>
            <person name="Pangilinan J."/>
            <person name="Larsson K.H."/>
            <person name="Matsuura K."/>
            <person name="Barry K."/>
            <person name="Labutti K."/>
            <person name="Kuo R."/>
            <person name="Ohm R.A."/>
            <person name="Bhattacharya S.S."/>
            <person name="Shirouzu T."/>
            <person name="Yoshinaga Y."/>
            <person name="Martin F.M."/>
            <person name="Grigoriev I.V."/>
            <person name="Hibbett D.S."/>
        </authorList>
    </citation>
    <scope>NUCLEOTIDE SEQUENCE [LARGE SCALE GENOMIC DNA]</scope>
    <source>
        <strain evidence="2 3">CBS 109695</strain>
    </source>
</reference>
<sequence>MSYGRRIPKFVKLHPKDRGDGLDDVFFEDPGTFVPPKNAWGEVRAWGVLMYDETGYPDWDVMRNMMRTMGQQMNYMGKNVQTPERQFVDALIKRKEVQLKNMDLGDLRARDYILRVTMIDIPVKPVSPQQLRDPKSFAKRDCFGEDLIYRRFKVSGGMNLDTFQDKVLQPIMGWARNAHAFALEDLKDGACFGPKNSGAIDMMHAGKCCVHYVDANKYTLAHMLQRVGEKIGYTYDFGDKFLHNIQVEEIKPAAESDGSVVVLEGRGMCPPEDNGRGNRNWAEDIYNLKNGTMRERNEIVSKVMGALNYRSLNLTRSDIDPARFSVFTAQNAVHAALGSPASVRTGAKVHHIPMREGAFDPTGDNERMLNGGKKLRKGETIKQNISPGFTGLDTETISTRRDNVDQAACAKCGSPHNLKACSVCKMIFYW</sequence>
<dbReference type="InterPro" id="IPR024047">
    <property type="entry name" value="MM3350-like_sf"/>
</dbReference>
<evidence type="ECO:0000313" key="2">
    <source>
        <dbReference type="EMBL" id="KZP34258.1"/>
    </source>
</evidence>
<evidence type="ECO:0000259" key="1">
    <source>
        <dbReference type="Pfam" id="PF07929"/>
    </source>
</evidence>
<dbReference type="Proteomes" id="UP000076532">
    <property type="component" value="Unassembled WGS sequence"/>
</dbReference>
<dbReference type="Pfam" id="PF07929">
    <property type="entry name" value="PRiA4_ORF3"/>
    <property type="match status" value="1"/>
</dbReference>
<gene>
    <name evidence="2" type="ORF">FIBSPDRAFT_971101</name>
</gene>
<evidence type="ECO:0000313" key="3">
    <source>
        <dbReference type="Proteomes" id="UP000076532"/>
    </source>
</evidence>
<accession>A0A166WZ13</accession>
<keyword evidence="3" id="KW-1185">Reference proteome</keyword>
<proteinExistence type="predicted"/>
<dbReference type="PANTHER" id="PTHR41878">
    <property type="entry name" value="LEXA REPRESSOR-RELATED"/>
    <property type="match status" value="1"/>
</dbReference>
<name>A0A166WZ13_9AGAM</name>
<dbReference type="EMBL" id="KV417480">
    <property type="protein sequence ID" value="KZP34258.1"/>
    <property type="molecule type" value="Genomic_DNA"/>
</dbReference>
<dbReference type="OrthoDB" id="432970at2759"/>
<protein>
    <recommendedName>
        <fullName evidence="1">Plasmid pRiA4b Orf3-like domain-containing protein</fullName>
    </recommendedName>
</protein>
<dbReference type="SUPFAM" id="SSF159941">
    <property type="entry name" value="MM3350-like"/>
    <property type="match status" value="1"/>
</dbReference>
<dbReference type="Gene3D" id="3.10.290.30">
    <property type="entry name" value="MM3350-like"/>
    <property type="match status" value="1"/>
</dbReference>
<organism evidence="2 3">
    <name type="scientific">Athelia psychrophila</name>
    <dbReference type="NCBI Taxonomy" id="1759441"/>
    <lineage>
        <taxon>Eukaryota</taxon>
        <taxon>Fungi</taxon>
        <taxon>Dikarya</taxon>
        <taxon>Basidiomycota</taxon>
        <taxon>Agaricomycotina</taxon>
        <taxon>Agaricomycetes</taxon>
        <taxon>Agaricomycetidae</taxon>
        <taxon>Atheliales</taxon>
        <taxon>Atheliaceae</taxon>
        <taxon>Athelia</taxon>
    </lineage>
</organism>
<feature type="domain" description="Plasmid pRiA4b Orf3-like" evidence="1">
    <location>
        <begin position="146"/>
        <end position="300"/>
    </location>
</feature>
<dbReference type="PANTHER" id="PTHR41878:SF1">
    <property type="entry name" value="TNPR PROTEIN"/>
    <property type="match status" value="1"/>
</dbReference>